<comment type="caution">
    <text evidence="5">The sequence shown here is derived from an EMBL/GenBank/DDBJ whole genome shotgun (WGS) entry which is preliminary data.</text>
</comment>
<keyword evidence="3" id="KW-0812">Transmembrane</keyword>
<name>A0ABV4WN90_9CYAN</name>
<dbReference type="CDD" id="cd14014">
    <property type="entry name" value="STKc_PknB_like"/>
    <property type="match status" value="1"/>
</dbReference>
<dbReference type="Pfam" id="PF00069">
    <property type="entry name" value="Pkinase"/>
    <property type="match status" value="1"/>
</dbReference>
<dbReference type="PANTHER" id="PTHR24363:SF7">
    <property type="entry name" value="SERINE_THREONINE-PROTEIN KINASE-LIKE PROTEIN E"/>
    <property type="match status" value="1"/>
</dbReference>
<feature type="domain" description="Protein kinase" evidence="4">
    <location>
        <begin position="13"/>
        <end position="274"/>
    </location>
</feature>
<feature type="transmembrane region" description="Helical" evidence="3">
    <location>
        <begin position="327"/>
        <end position="349"/>
    </location>
</feature>
<dbReference type="PROSITE" id="PS00108">
    <property type="entry name" value="PROTEIN_KINASE_ST"/>
    <property type="match status" value="1"/>
</dbReference>
<dbReference type="InterPro" id="IPR011009">
    <property type="entry name" value="Kinase-like_dom_sf"/>
</dbReference>
<organism evidence="5 6">
    <name type="scientific">Floridaenema evergladense BLCC-F167</name>
    <dbReference type="NCBI Taxonomy" id="3153639"/>
    <lineage>
        <taxon>Bacteria</taxon>
        <taxon>Bacillati</taxon>
        <taxon>Cyanobacteriota</taxon>
        <taxon>Cyanophyceae</taxon>
        <taxon>Oscillatoriophycideae</taxon>
        <taxon>Aerosakkonematales</taxon>
        <taxon>Aerosakkonemataceae</taxon>
        <taxon>Floridanema</taxon>
        <taxon>Floridanema evergladense</taxon>
    </lineage>
</organism>
<keyword evidence="6" id="KW-1185">Reference proteome</keyword>
<evidence type="ECO:0000256" key="2">
    <source>
        <dbReference type="ARBA" id="ARBA00022840"/>
    </source>
</evidence>
<keyword evidence="3" id="KW-0472">Membrane</keyword>
<dbReference type="InterPro" id="IPR000719">
    <property type="entry name" value="Prot_kinase_dom"/>
</dbReference>
<feature type="transmembrane region" description="Helical" evidence="3">
    <location>
        <begin position="355"/>
        <end position="372"/>
    </location>
</feature>
<gene>
    <name evidence="5" type="ORF">ACE1CA_16785</name>
</gene>
<reference evidence="5 6" key="1">
    <citation type="submission" date="2024-09" db="EMBL/GenBank/DDBJ databases">
        <title>Floridaenema gen nov. (Aerosakkonemataceae, Aerosakkonematales ord. nov., Cyanobacteria) from benthic tropical and subtropical fresh waters, with the description of four new species.</title>
        <authorList>
            <person name="Moretto J.A."/>
            <person name="Berthold D.E."/>
            <person name="Lefler F.W."/>
            <person name="Huang I.-S."/>
            <person name="Laughinghouse H. IV."/>
        </authorList>
    </citation>
    <scope>NUCLEOTIDE SEQUENCE [LARGE SCALE GENOMIC DNA]</scope>
    <source>
        <strain evidence="5 6">BLCC-F167</strain>
    </source>
</reference>
<evidence type="ECO:0000259" key="4">
    <source>
        <dbReference type="PROSITE" id="PS50011"/>
    </source>
</evidence>
<evidence type="ECO:0000313" key="6">
    <source>
        <dbReference type="Proteomes" id="UP001576780"/>
    </source>
</evidence>
<keyword evidence="1" id="KW-0547">Nucleotide-binding</keyword>
<dbReference type="EMBL" id="JBHFNT010000141">
    <property type="protein sequence ID" value="MFB2836191.1"/>
    <property type="molecule type" value="Genomic_DNA"/>
</dbReference>
<dbReference type="GO" id="GO:0004674">
    <property type="term" value="F:protein serine/threonine kinase activity"/>
    <property type="evidence" value="ECO:0007669"/>
    <property type="project" value="UniProtKB-KW"/>
</dbReference>
<dbReference type="RefSeq" id="WP_413278581.1">
    <property type="nucleotide sequence ID" value="NZ_JBHFNT010000141.1"/>
</dbReference>
<keyword evidence="5" id="KW-0418">Kinase</keyword>
<sequence>MMLQTGELLQGRYQLQECLAQNAGRQTWIAVDESVSPEEKVIVKFLAFSPEMQWEDFKLFEREAQVLKNLSHPRIPKYRDYFSLDKQAGSGLYWFALVQDYIPGKSLQNLLDSGRHFTEKEVRSLAVQLLRILCYLHEFSPPVLHRDIKPSNLILGDDRKVYLVDFGAVQEQGAIEGVTFTVVGTAGYAPLEQFWGRAVPASDLYSLGATLIHILTGVTPADLPQKNLKIQFRDRISINPNFVYWIEALTAPDLSQRYPTAQAALNDLKAERYLNAPLQKISLFPDSEVQLWQSPTQLKVEIQGRGILIFFDAIVLFLKLGLAGSSFLSLFAVFLLLGSSLAVILSAIFVNFLNFSLAFVLVIMLVFTFMVMEKFSSALSKELFKLLTHFHFRKVRVADYCISGDRKNFVLEQKLWGWTYWRHHLGTNQIKQFKLIKYQEIILETDFLKYCFGQDLNEPERQWLSQQMQDWIEQI</sequence>
<evidence type="ECO:0000313" key="5">
    <source>
        <dbReference type="EMBL" id="MFB2836191.1"/>
    </source>
</evidence>
<dbReference type="PANTHER" id="PTHR24363">
    <property type="entry name" value="SERINE/THREONINE PROTEIN KINASE"/>
    <property type="match status" value="1"/>
</dbReference>
<dbReference type="SUPFAM" id="SSF56112">
    <property type="entry name" value="Protein kinase-like (PK-like)"/>
    <property type="match status" value="1"/>
</dbReference>
<dbReference type="InterPro" id="IPR008271">
    <property type="entry name" value="Ser/Thr_kinase_AS"/>
</dbReference>
<dbReference type="Gene3D" id="1.10.510.10">
    <property type="entry name" value="Transferase(Phosphotransferase) domain 1"/>
    <property type="match status" value="1"/>
</dbReference>
<dbReference type="Proteomes" id="UP001576780">
    <property type="component" value="Unassembled WGS sequence"/>
</dbReference>
<dbReference type="Gene3D" id="3.30.200.20">
    <property type="entry name" value="Phosphorylase Kinase, domain 1"/>
    <property type="match status" value="1"/>
</dbReference>
<accession>A0ABV4WN90</accession>
<protein>
    <submittedName>
        <fullName evidence="5">Serine/threonine protein kinase</fullName>
    </submittedName>
</protein>
<keyword evidence="2" id="KW-0067">ATP-binding</keyword>
<keyword evidence="5" id="KW-0808">Transferase</keyword>
<dbReference type="PROSITE" id="PS50011">
    <property type="entry name" value="PROTEIN_KINASE_DOM"/>
    <property type="match status" value="1"/>
</dbReference>
<proteinExistence type="predicted"/>
<dbReference type="SMART" id="SM00220">
    <property type="entry name" value="S_TKc"/>
    <property type="match status" value="1"/>
</dbReference>
<evidence type="ECO:0000256" key="1">
    <source>
        <dbReference type="ARBA" id="ARBA00022741"/>
    </source>
</evidence>
<keyword evidence="5" id="KW-0723">Serine/threonine-protein kinase</keyword>
<keyword evidence="3" id="KW-1133">Transmembrane helix</keyword>
<evidence type="ECO:0000256" key="3">
    <source>
        <dbReference type="SAM" id="Phobius"/>
    </source>
</evidence>